<dbReference type="SMART" id="SM00829">
    <property type="entry name" value="PKS_ER"/>
    <property type="match status" value="1"/>
</dbReference>
<dbReference type="InterPro" id="IPR014187">
    <property type="entry name" value="ADH_Zn_typ-2"/>
</dbReference>
<evidence type="ECO:0000313" key="15">
    <source>
        <dbReference type="Proteomes" id="UP000614996"/>
    </source>
</evidence>
<dbReference type="PROSITE" id="PS00059">
    <property type="entry name" value="ADH_ZINC"/>
    <property type="match status" value="1"/>
</dbReference>
<evidence type="ECO:0000256" key="11">
    <source>
        <dbReference type="RuleBase" id="RU361277"/>
    </source>
</evidence>
<dbReference type="InterPro" id="IPR002328">
    <property type="entry name" value="ADH_Zn_CS"/>
</dbReference>
<dbReference type="InterPro" id="IPR013149">
    <property type="entry name" value="ADH-like_C"/>
</dbReference>
<evidence type="ECO:0000256" key="12">
    <source>
        <dbReference type="SAM" id="MobiDB-lite"/>
    </source>
</evidence>
<dbReference type="PANTHER" id="PTHR42940">
    <property type="entry name" value="ALCOHOL DEHYDROGENASE 1-RELATED"/>
    <property type="match status" value="1"/>
</dbReference>
<reference evidence="15" key="1">
    <citation type="journal article" date="2021" name="Int. J. Syst. Evol. Microbiol.">
        <title>Actinocatenispora comari sp. nov., an endophytic actinomycete isolated from aerial parts of Comarum salesowianum.</title>
        <authorList>
            <person name="Oyunbileg N."/>
            <person name="Iizaka Y."/>
            <person name="Hamada M."/>
            <person name="Davaapurev B.O."/>
            <person name="Fukumoto A."/>
            <person name="Tsetseg B."/>
            <person name="Kato F."/>
            <person name="Tamura T."/>
            <person name="Batkhuu J."/>
            <person name="Anzai Y."/>
        </authorList>
    </citation>
    <scope>NUCLEOTIDE SEQUENCE [LARGE SCALE GENOMIC DNA]</scope>
    <source>
        <strain evidence="15">NUM-2625</strain>
    </source>
</reference>
<comment type="caution">
    <text evidence="14">The sequence shown here is derived from an EMBL/GenBank/DDBJ whole genome shotgun (WGS) entry which is preliminary data.</text>
</comment>
<dbReference type="Gene3D" id="3.40.50.720">
    <property type="entry name" value="NAD(P)-binding Rossmann-like Domain"/>
    <property type="match status" value="1"/>
</dbReference>
<keyword evidence="5 11" id="KW-0862">Zinc</keyword>
<evidence type="ECO:0000256" key="4">
    <source>
        <dbReference type="ARBA" id="ARBA00022723"/>
    </source>
</evidence>
<dbReference type="Pfam" id="PF00107">
    <property type="entry name" value="ADH_zinc_N"/>
    <property type="match status" value="1"/>
</dbReference>
<keyword evidence="15" id="KW-1185">Reference proteome</keyword>
<dbReference type="Proteomes" id="UP000614996">
    <property type="component" value="Unassembled WGS sequence"/>
</dbReference>
<organism evidence="14 15">
    <name type="scientific">Actinocatenispora comari</name>
    <dbReference type="NCBI Taxonomy" id="2807577"/>
    <lineage>
        <taxon>Bacteria</taxon>
        <taxon>Bacillati</taxon>
        <taxon>Actinomycetota</taxon>
        <taxon>Actinomycetes</taxon>
        <taxon>Micromonosporales</taxon>
        <taxon>Micromonosporaceae</taxon>
        <taxon>Actinocatenispora</taxon>
    </lineage>
</organism>
<dbReference type="Gene3D" id="3.90.180.10">
    <property type="entry name" value="Medium-chain alcohol dehydrogenases, catalytic domain"/>
    <property type="match status" value="1"/>
</dbReference>
<feature type="region of interest" description="Disordered" evidence="12">
    <location>
        <begin position="346"/>
        <end position="369"/>
    </location>
</feature>
<comment type="catalytic activity">
    <reaction evidence="8">
        <text>a secondary alcohol + NAD(+) = a ketone + NADH + H(+)</text>
        <dbReference type="Rhea" id="RHEA:10740"/>
        <dbReference type="ChEBI" id="CHEBI:15378"/>
        <dbReference type="ChEBI" id="CHEBI:17087"/>
        <dbReference type="ChEBI" id="CHEBI:35681"/>
        <dbReference type="ChEBI" id="CHEBI:57540"/>
        <dbReference type="ChEBI" id="CHEBI:57945"/>
        <dbReference type="EC" id="1.1.1.1"/>
    </reaction>
</comment>
<dbReference type="SUPFAM" id="SSF50129">
    <property type="entry name" value="GroES-like"/>
    <property type="match status" value="1"/>
</dbReference>
<gene>
    <name evidence="14" type="primary">adh_1</name>
    <name evidence="14" type="ORF">NUM_10860</name>
</gene>
<evidence type="ECO:0000256" key="8">
    <source>
        <dbReference type="ARBA" id="ARBA00049164"/>
    </source>
</evidence>
<feature type="region of interest" description="Disordered" evidence="12">
    <location>
        <begin position="1"/>
        <end position="21"/>
    </location>
</feature>
<dbReference type="InterPro" id="IPR013154">
    <property type="entry name" value="ADH-like_N"/>
</dbReference>
<comment type="similarity">
    <text evidence="2 11">Belongs to the zinc-containing alcohol dehydrogenase family.</text>
</comment>
<evidence type="ECO:0000256" key="6">
    <source>
        <dbReference type="ARBA" id="ARBA00023002"/>
    </source>
</evidence>
<protein>
    <recommendedName>
        <fullName evidence="10">Probable alcohol dehydrogenase AdhA</fullName>
        <ecNumber evidence="3">1.1.1.1</ecNumber>
    </recommendedName>
</protein>
<dbReference type="PANTHER" id="PTHR42940:SF8">
    <property type="entry name" value="VACUOLAR PROTEIN SORTING-ASSOCIATED PROTEIN 11"/>
    <property type="match status" value="1"/>
</dbReference>
<dbReference type="SUPFAM" id="SSF51735">
    <property type="entry name" value="NAD(P)-binding Rossmann-fold domains"/>
    <property type="match status" value="1"/>
</dbReference>
<evidence type="ECO:0000256" key="1">
    <source>
        <dbReference type="ARBA" id="ARBA00001947"/>
    </source>
</evidence>
<comment type="cofactor">
    <cofactor evidence="1 11">
        <name>Zn(2+)</name>
        <dbReference type="ChEBI" id="CHEBI:29105"/>
    </cofactor>
</comment>
<dbReference type="InterPro" id="IPR011032">
    <property type="entry name" value="GroES-like_sf"/>
</dbReference>
<comment type="catalytic activity">
    <reaction evidence="9">
        <text>a primary alcohol + NAD(+) = an aldehyde + NADH + H(+)</text>
        <dbReference type="Rhea" id="RHEA:10736"/>
        <dbReference type="ChEBI" id="CHEBI:15378"/>
        <dbReference type="ChEBI" id="CHEBI:15734"/>
        <dbReference type="ChEBI" id="CHEBI:17478"/>
        <dbReference type="ChEBI" id="CHEBI:57540"/>
        <dbReference type="ChEBI" id="CHEBI:57945"/>
        <dbReference type="EC" id="1.1.1.1"/>
    </reaction>
</comment>
<evidence type="ECO:0000256" key="3">
    <source>
        <dbReference type="ARBA" id="ARBA00013190"/>
    </source>
</evidence>
<dbReference type="EC" id="1.1.1.1" evidence="3"/>
<evidence type="ECO:0000259" key="13">
    <source>
        <dbReference type="SMART" id="SM00829"/>
    </source>
</evidence>
<dbReference type="InterPro" id="IPR036291">
    <property type="entry name" value="NAD(P)-bd_dom_sf"/>
</dbReference>
<dbReference type="EMBL" id="BOPO01000010">
    <property type="protein sequence ID" value="GIL25832.1"/>
    <property type="molecule type" value="Genomic_DNA"/>
</dbReference>
<dbReference type="FunFam" id="3.40.50.720:FF:000275">
    <property type="entry name" value="Alcohol dehydrogenase AdhA"/>
    <property type="match status" value="1"/>
</dbReference>
<dbReference type="AlphaFoldDB" id="A0A8J4AAY7"/>
<name>A0A8J4AAY7_9ACTN</name>
<accession>A0A8J4AAY7</accession>
<dbReference type="CDD" id="cd08298">
    <property type="entry name" value="CAD2"/>
    <property type="match status" value="1"/>
</dbReference>
<evidence type="ECO:0000256" key="7">
    <source>
        <dbReference type="ARBA" id="ARBA00023027"/>
    </source>
</evidence>
<evidence type="ECO:0000256" key="9">
    <source>
        <dbReference type="ARBA" id="ARBA00049243"/>
    </source>
</evidence>
<evidence type="ECO:0000256" key="10">
    <source>
        <dbReference type="ARBA" id="ARBA00068251"/>
    </source>
</evidence>
<dbReference type="GO" id="GO:0004022">
    <property type="term" value="F:alcohol dehydrogenase (NAD+) activity"/>
    <property type="evidence" value="ECO:0007669"/>
    <property type="project" value="UniProtKB-EC"/>
</dbReference>
<evidence type="ECO:0000256" key="5">
    <source>
        <dbReference type="ARBA" id="ARBA00022833"/>
    </source>
</evidence>
<evidence type="ECO:0000313" key="14">
    <source>
        <dbReference type="EMBL" id="GIL25832.1"/>
    </source>
</evidence>
<dbReference type="Pfam" id="PF08240">
    <property type="entry name" value="ADH_N"/>
    <property type="match status" value="1"/>
</dbReference>
<dbReference type="InterPro" id="IPR020843">
    <property type="entry name" value="ER"/>
</dbReference>
<keyword evidence="4 11" id="KW-0479">Metal-binding</keyword>
<feature type="domain" description="Enoyl reductase (ER)" evidence="13">
    <location>
        <begin position="27"/>
        <end position="344"/>
    </location>
</feature>
<keyword evidence="6" id="KW-0560">Oxidoreductase</keyword>
<dbReference type="RefSeq" id="WP_207123426.1">
    <property type="nucleotide sequence ID" value="NZ_BOPO01000010.1"/>
</dbReference>
<dbReference type="NCBIfam" id="TIGR02822">
    <property type="entry name" value="adh_fam_2"/>
    <property type="match status" value="1"/>
</dbReference>
<dbReference type="GO" id="GO:0005737">
    <property type="term" value="C:cytoplasm"/>
    <property type="evidence" value="ECO:0007669"/>
    <property type="project" value="TreeGrafter"/>
</dbReference>
<sequence>MTDTATPAGPIPDRMTGWQVTTPAPVADRPLRATTLPVPTPAADELLVRVLACGVCRTDLHVTEGDLPVHRPGVVPGHEVVGRVVAVGAGVTGWAVGERVGVAWLRHTCGHCRYCRAGAENLCLASRYTGWDADGGYAQYTTVPAGYAYRLPAGYSDVELAPLLCAGIIGYRALLRAELPAGGRLGIYGFGASAHLTAQLALAQGATVHVLTRSAAARQLALELGAASAGPADGAPPEPLDAAILFAPVGTLVPVALAALDAGGTLSVAGIHLTDIPPLNYQRHLFRERTLRSVTANTRDDGRRFLDLAGRHHLHVTTTPYPLAQADRALADLAGDRVEGAAVLVPEPSPAAPVTGRPSPGAPVTGGTE</sequence>
<proteinExistence type="inferred from homology"/>
<dbReference type="GO" id="GO:0008270">
    <property type="term" value="F:zinc ion binding"/>
    <property type="evidence" value="ECO:0007669"/>
    <property type="project" value="InterPro"/>
</dbReference>
<keyword evidence="7" id="KW-0520">NAD</keyword>
<evidence type="ECO:0000256" key="2">
    <source>
        <dbReference type="ARBA" id="ARBA00008072"/>
    </source>
</evidence>